<comment type="subcellular location">
    <subcellularLocation>
        <location evidence="1">Nucleus</location>
    </subcellularLocation>
</comment>
<dbReference type="GO" id="GO:0034605">
    <property type="term" value="P:cellular response to heat"/>
    <property type="evidence" value="ECO:0007669"/>
    <property type="project" value="TreeGrafter"/>
</dbReference>
<dbReference type="InterPro" id="IPR000232">
    <property type="entry name" value="HSF_DNA-bd"/>
</dbReference>
<reference evidence="7" key="1">
    <citation type="submission" date="2020-01" db="EMBL/GenBank/DDBJ databases">
        <authorList>
            <person name="Mishra B."/>
        </authorList>
    </citation>
    <scope>NUCLEOTIDE SEQUENCE [LARGE SCALE GENOMIC DNA]</scope>
</reference>
<dbReference type="InterPro" id="IPR036388">
    <property type="entry name" value="WH-like_DNA-bd_sf"/>
</dbReference>
<accession>A0A6D2K2A8</accession>
<dbReference type="GO" id="GO:0003700">
    <property type="term" value="F:DNA-binding transcription factor activity"/>
    <property type="evidence" value="ECO:0007669"/>
    <property type="project" value="InterPro"/>
</dbReference>
<dbReference type="Pfam" id="PF00447">
    <property type="entry name" value="HSF_DNA-bind"/>
    <property type="match status" value="1"/>
</dbReference>
<dbReference type="PRINTS" id="PR00056">
    <property type="entry name" value="HSFDOMAIN"/>
</dbReference>
<evidence type="ECO:0000256" key="1">
    <source>
        <dbReference type="ARBA" id="ARBA00004123"/>
    </source>
</evidence>
<dbReference type="SMART" id="SM00415">
    <property type="entry name" value="HSF"/>
    <property type="match status" value="1"/>
</dbReference>
<keyword evidence="3" id="KW-0238">DNA-binding</keyword>
<comment type="similarity">
    <text evidence="5">Belongs to the HSF family.</text>
</comment>
<evidence type="ECO:0000259" key="6">
    <source>
        <dbReference type="SMART" id="SM00415"/>
    </source>
</evidence>
<dbReference type="GO" id="GO:0005634">
    <property type="term" value="C:nucleus"/>
    <property type="evidence" value="ECO:0007669"/>
    <property type="project" value="UniProtKB-SubCell"/>
</dbReference>
<evidence type="ECO:0000256" key="3">
    <source>
        <dbReference type="ARBA" id="ARBA00023125"/>
    </source>
</evidence>
<dbReference type="InterPro" id="IPR036390">
    <property type="entry name" value="WH_DNA-bd_sf"/>
</dbReference>
<comment type="caution">
    <text evidence="7">The sequence shown here is derived from an EMBL/GenBank/DDBJ whole genome shotgun (WGS) entry which is preliminary data.</text>
</comment>
<name>A0A6D2K2A8_9BRAS</name>
<gene>
    <name evidence="7" type="ORF">MERR_LOCUS34624</name>
</gene>
<dbReference type="GO" id="GO:0006357">
    <property type="term" value="P:regulation of transcription by RNA polymerase II"/>
    <property type="evidence" value="ECO:0007669"/>
    <property type="project" value="TreeGrafter"/>
</dbReference>
<proteinExistence type="inferred from homology"/>
<dbReference type="SUPFAM" id="SSF46785">
    <property type="entry name" value="Winged helix' DNA-binding domain"/>
    <property type="match status" value="1"/>
</dbReference>
<evidence type="ECO:0000313" key="7">
    <source>
        <dbReference type="EMBL" id="CAA7047389.1"/>
    </source>
</evidence>
<organism evidence="7 8">
    <name type="scientific">Microthlaspi erraticum</name>
    <dbReference type="NCBI Taxonomy" id="1685480"/>
    <lineage>
        <taxon>Eukaryota</taxon>
        <taxon>Viridiplantae</taxon>
        <taxon>Streptophyta</taxon>
        <taxon>Embryophyta</taxon>
        <taxon>Tracheophyta</taxon>
        <taxon>Spermatophyta</taxon>
        <taxon>Magnoliopsida</taxon>
        <taxon>eudicotyledons</taxon>
        <taxon>Gunneridae</taxon>
        <taxon>Pentapetalae</taxon>
        <taxon>rosids</taxon>
        <taxon>malvids</taxon>
        <taxon>Brassicales</taxon>
        <taxon>Brassicaceae</taxon>
        <taxon>Coluteocarpeae</taxon>
        <taxon>Microthlaspi</taxon>
    </lineage>
</organism>
<dbReference type="Proteomes" id="UP000467841">
    <property type="component" value="Unassembled WGS sequence"/>
</dbReference>
<feature type="domain" description="HSF-type DNA-binding" evidence="6">
    <location>
        <begin position="10"/>
        <end position="90"/>
    </location>
</feature>
<protein>
    <recommendedName>
        <fullName evidence="6">HSF-type DNA-binding domain-containing protein</fullName>
    </recommendedName>
</protein>
<dbReference type="OrthoDB" id="60033at2759"/>
<sequence>MDCDKYRKHRYAGYFRSFFEMVDDSSTDSVVSWSDNGKSFIVWNESEFCKAVLPVFFISNKIAAFVRRLGILGFNKIESEHHSMPVIENRSPFNLS</sequence>
<dbReference type="Gene3D" id="1.10.10.10">
    <property type="entry name" value="Winged helix-like DNA-binding domain superfamily/Winged helix DNA-binding domain"/>
    <property type="match status" value="1"/>
</dbReference>
<keyword evidence="4" id="KW-0539">Nucleus</keyword>
<dbReference type="PANTHER" id="PTHR10015">
    <property type="entry name" value="HEAT SHOCK TRANSCRIPTION FACTOR"/>
    <property type="match status" value="1"/>
</dbReference>
<evidence type="ECO:0000256" key="4">
    <source>
        <dbReference type="ARBA" id="ARBA00023242"/>
    </source>
</evidence>
<evidence type="ECO:0000256" key="5">
    <source>
        <dbReference type="RuleBase" id="RU004020"/>
    </source>
</evidence>
<dbReference type="AlphaFoldDB" id="A0A6D2K2A8"/>
<dbReference type="PANTHER" id="PTHR10015:SF430">
    <property type="entry name" value="HSF-TYPE DNA-BINDING DOMAIN-CONTAINING PROTEIN"/>
    <property type="match status" value="1"/>
</dbReference>
<evidence type="ECO:0000313" key="8">
    <source>
        <dbReference type="Proteomes" id="UP000467841"/>
    </source>
</evidence>
<evidence type="ECO:0000256" key="2">
    <source>
        <dbReference type="ARBA" id="ARBA00023016"/>
    </source>
</evidence>
<keyword evidence="2" id="KW-0346">Stress response</keyword>
<keyword evidence="8" id="KW-1185">Reference proteome</keyword>
<dbReference type="GO" id="GO:0000978">
    <property type="term" value="F:RNA polymerase II cis-regulatory region sequence-specific DNA binding"/>
    <property type="evidence" value="ECO:0007669"/>
    <property type="project" value="TreeGrafter"/>
</dbReference>
<dbReference type="EMBL" id="CACVBM020001373">
    <property type="protein sequence ID" value="CAA7047389.1"/>
    <property type="molecule type" value="Genomic_DNA"/>
</dbReference>